<evidence type="ECO:0000256" key="2">
    <source>
        <dbReference type="ARBA" id="ARBA00007317"/>
    </source>
</evidence>
<dbReference type="PANTHER" id="PTHR43178:SF5">
    <property type="entry name" value="LIPOAMIDE ACYLTRANSFERASE COMPONENT OF BRANCHED-CHAIN ALPHA-KETO ACID DEHYDROGENASE COMPLEX, MITOCHONDRIAL"/>
    <property type="match status" value="1"/>
</dbReference>
<evidence type="ECO:0000256" key="3">
    <source>
        <dbReference type="ARBA" id="ARBA00022679"/>
    </source>
</evidence>
<keyword evidence="4" id="KW-0450">Lipoyl</keyword>
<sequence length="464" mass="48846">MTVETVALPDLGEGVAEGELLQWLVDVDETVTEDQVLAQMETDKAIVDLPAPHDGRVVERHAEAGDMVPVGDPVVSIDVDDDAAQSDTDDTAPSDDDTSDPDETPPLVPDGRVFAPPRVRRLARELGVDIGRVTGTGPNGRVTDADVRAASEGDESADCGEESTHETDERTTPQTDEAAESTATDDRPTPRTPADDATDVMRPRSDTEGRTHRESASAVDAASEVKTTVDAGATPPADDRDSDGPTTVEFDPANAAVSQTTHTDHADVTDLVELTTELDPYAADAGVDLTPLPFVLRAVTHALAEVPRLNATLDDGEAVRHDDYHLGVATATGAGLAVPVVEHVDQLDLLTLASETAAALDASSPDSDATRATFTVTNTGAIGGEYATPAVRPPQVATLALGRLQPRPRVVDDAIVVRHTLPLSLSVDHRVVDGATAARFTNRVRACLSDPTRLLSPPAEEQLR</sequence>
<feature type="compositionally biased region" description="Low complexity" evidence="6">
    <location>
        <begin position="216"/>
        <end position="225"/>
    </location>
</feature>
<dbReference type="Pfam" id="PF00198">
    <property type="entry name" value="2-oxoacid_dh"/>
    <property type="match status" value="1"/>
</dbReference>
<evidence type="ECO:0000256" key="1">
    <source>
        <dbReference type="ARBA" id="ARBA00001938"/>
    </source>
</evidence>
<feature type="compositionally biased region" description="Acidic residues" evidence="6">
    <location>
        <begin position="82"/>
        <end position="103"/>
    </location>
</feature>
<evidence type="ECO:0000256" key="4">
    <source>
        <dbReference type="ARBA" id="ARBA00022823"/>
    </source>
</evidence>
<dbReference type="PROSITE" id="PS50968">
    <property type="entry name" value="BIOTINYL_LIPOYL"/>
    <property type="match status" value="1"/>
</dbReference>
<protein>
    <submittedName>
        <fullName evidence="9">Pyruvate dehydrogenase E2 component (Dihydrolipoamide acetyltransferase)</fullName>
    </submittedName>
</protein>
<feature type="compositionally biased region" description="Acidic residues" evidence="6">
    <location>
        <begin position="152"/>
        <end position="161"/>
    </location>
</feature>
<keyword evidence="3 9" id="KW-0808">Transferase</keyword>
<feature type="region of interest" description="Disordered" evidence="6">
    <location>
        <begin position="82"/>
        <end position="118"/>
    </location>
</feature>
<dbReference type="SUPFAM" id="SSF47005">
    <property type="entry name" value="Peripheral subunit-binding domain of 2-oxo acid dehydrogenase complex"/>
    <property type="match status" value="1"/>
</dbReference>
<dbReference type="InterPro" id="IPR003016">
    <property type="entry name" value="2-oxoA_DH_lipoyl-BS"/>
</dbReference>
<dbReference type="Pfam" id="PF02817">
    <property type="entry name" value="E3_binding"/>
    <property type="match status" value="1"/>
</dbReference>
<dbReference type="AlphaFoldDB" id="A0A1H3Z866"/>
<accession>A0A1H3Z866</accession>
<dbReference type="GO" id="GO:0005737">
    <property type="term" value="C:cytoplasm"/>
    <property type="evidence" value="ECO:0007669"/>
    <property type="project" value="TreeGrafter"/>
</dbReference>
<keyword evidence="9" id="KW-0670">Pyruvate</keyword>
<dbReference type="Proteomes" id="UP000236755">
    <property type="component" value="Unassembled WGS sequence"/>
</dbReference>
<dbReference type="Gene3D" id="3.30.559.10">
    <property type="entry name" value="Chloramphenicol acetyltransferase-like domain"/>
    <property type="match status" value="1"/>
</dbReference>
<gene>
    <name evidence="9" type="ORF">SAMN04488065_2220</name>
</gene>
<dbReference type="InterPro" id="IPR001078">
    <property type="entry name" value="2-oxoacid_DH_actylTfrase"/>
</dbReference>
<dbReference type="InterPro" id="IPR023213">
    <property type="entry name" value="CAT-like_dom_sf"/>
</dbReference>
<dbReference type="RefSeq" id="WP_092634910.1">
    <property type="nucleotide sequence ID" value="NZ_FNQT01000003.1"/>
</dbReference>
<dbReference type="InterPro" id="IPR050743">
    <property type="entry name" value="2-oxoacid_DH_E2_comp"/>
</dbReference>
<organism evidence="9 10">
    <name type="scientific">Haloplanus vescus</name>
    <dbReference type="NCBI Taxonomy" id="555874"/>
    <lineage>
        <taxon>Archaea</taxon>
        <taxon>Methanobacteriati</taxon>
        <taxon>Methanobacteriota</taxon>
        <taxon>Stenosarchaea group</taxon>
        <taxon>Halobacteria</taxon>
        <taxon>Halobacteriales</taxon>
        <taxon>Haloferacaceae</taxon>
        <taxon>Haloplanus</taxon>
    </lineage>
</organism>
<dbReference type="Gene3D" id="2.40.50.100">
    <property type="match status" value="1"/>
</dbReference>
<keyword evidence="10" id="KW-1185">Reference proteome</keyword>
<evidence type="ECO:0000259" key="8">
    <source>
        <dbReference type="PROSITE" id="PS51826"/>
    </source>
</evidence>
<keyword evidence="5" id="KW-0012">Acyltransferase</keyword>
<evidence type="ECO:0000256" key="5">
    <source>
        <dbReference type="ARBA" id="ARBA00023315"/>
    </source>
</evidence>
<name>A0A1H3Z866_9EURY</name>
<dbReference type="GO" id="GO:0031405">
    <property type="term" value="F:lipoic acid binding"/>
    <property type="evidence" value="ECO:0007669"/>
    <property type="project" value="TreeGrafter"/>
</dbReference>
<dbReference type="InterPro" id="IPR036625">
    <property type="entry name" value="E3-bd_dom_sf"/>
</dbReference>
<dbReference type="PROSITE" id="PS51826">
    <property type="entry name" value="PSBD"/>
    <property type="match status" value="1"/>
</dbReference>
<comment type="similarity">
    <text evidence="2">Belongs to the 2-oxoacid dehydrogenase family.</text>
</comment>
<dbReference type="InterPro" id="IPR004167">
    <property type="entry name" value="PSBD"/>
</dbReference>
<evidence type="ECO:0000259" key="7">
    <source>
        <dbReference type="PROSITE" id="PS50968"/>
    </source>
</evidence>
<dbReference type="SUPFAM" id="SSF51230">
    <property type="entry name" value="Single hybrid motif"/>
    <property type="match status" value="1"/>
</dbReference>
<feature type="compositionally biased region" description="Basic and acidic residues" evidence="6">
    <location>
        <begin position="199"/>
        <end position="215"/>
    </location>
</feature>
<feature type="domain" description="Peripheral subunit-binding (PSBD)" evidence="8">
    <location>
        <begin position="114"/>
        <end position="151"/>
    </location>
</feature>
<dbReference type="Gene3D" id="4.10.320.10">
    <property type="entry name" value="E3-binding domain"/>
    <property type="match status" value="1"/>
</dbReference>
<evidence type="ECO:0000256" key="6">
    <source>
        <dbReference type="SAM" id="MobiDB-lite"/>
    </source>
</evidence>
<dbReference type="SUPFAM" id="SSF52777">
    <property type="entry name" value="CoA-dependent acyltransferases"/>
    <property type="match status" value="1"/>
</dbReference>
<dbReference type="InterPro" id="IPR011053">
    <property type="entry name" value="Single_hybrid_motif"/>
</dbReference>
<dbReference type="PANTHER" id="PTHR43178">
    <property type="entry name" value="DIHYDROLIPOAMIDE ACETYLTRANSFERASE COMPONENT OF PYRUVATE DEHYDROGENASE COMPLEX"/>
    <property type="match status" value="1"/>
</dbReference>
<dbReference type="InterPro" id="IPR000089">
    <property type="entry name" value="Biotin_lipoyl"/>
</dbReference>
<feature type="compositionally biased region" description="Basic and acidic residues" evidence="6">
    <location>
        <begin position="162"/>
        <end position="171"/>
    </location>
</feature>
<reference evidence="9 10" key="1">
    <citation type="submission" date="2016-10" db="EMBL/GenBank/DDBJ databases">
        <authorList>
            <person name="de Groot N.N."/>
        </authorList>
    </citation>
    <scope>NUCLEOTIDE SEQUENCE [LARGE SCALE GENOMIC DNA]</scope>
    <source>
        <strain evidence="9 10">CGMCC 1.8712</strain>
    </source>
</reference>
<evidence type="ECO:0000313" key="10">
    <source>
        <dbReference type="Proteomes" id="UP000236755"/>
    </source>
</evidence>
<dbReference type="Pfam" id="PF00364">
    <property type="entry name" value="Biotin_lipoyl"/>
    <property type="match status" value="1"/>
</dbReference>
<dbReference type="EMBL" id="FNQT01000003">
    <property type="protein sequence ID" value="SEA20013.1"/>
    <property type="molecule type" value="Genomic_DNA"/>
</dbReference>
<dbReference type="STRING" id="555874.SAMN04488065_2220"/>
<dbReference type="CDD" id="cd06849">
    <property type="entry name" value="lipoyl_domain"/>
    <property type="match status" value="1"/>
</dbReference>
<feature type="domain" description="Lipoyl-binding" evidence="7">
    <location>
        <begin position="3"/>
        <end position="78"/>
    </location>
</feature>
<evidence type="ECO:0000313" key="9">
    <source>
        <dbReference type="EMBL" id="SEA20013.1"/>
    </source>
</evidence>
<proteinExistence type="inferred from homology"/>
<dbReference type="GO" id="GO:0016407">
    <property type="term" value="F:acetyltransferase activity"/>
    <property type="evidence" value="ECO:0007669"/>
    <property type="project" value="TreeGrafter"/>
</dbReference>
<feature type="region of interest" description="Disordered" evidence="6">
    <location>
        <begin position="131"/>
        <end position="250"/>
    </location>
</feature>
<dbReference type="PROSITE" id="PS00189">
    <property type="entry name" value="LIPOYL"/>
    <property type="match status" value="1"/>
</dbReference>
<dbReference type="OrthoDB" id="56234at2157"/>
<comment type="cofactor">
    <cofactor evidence="1">
        <name>(R)-lipoate</name>
        <dbReference type="ChEBI" id="CHEBI:83088"/>
    </cofactor>
</comment>